<dbReference type="PANTHER" id="PTHR44653:SF2">
    <property type="entry name" value="DNAJ HOMOLOG SUBFAMILY C MEMBER 1"/>
    <property type="match status" value="1"/>
</dbReference>
<evidence type="ECO:0000313" key="11">
    <source>
        <dbReference type="Proteomes" id="UP000077315"/>
    </source>
</evidence>
<dbReference type="CDD" id="cd06257">
    <property type="entry name" value="DnaJ"/>
    <property type="match status" value="1"/>
</dbReference>
<evidence type="ECO:0000256" key="5">
    <source>
        <dbReference type="ARBA" id="ARBA00037847"/>
    </source>
</evidence>
<dbReference type="PRINTS" id="PR00625">
    <property type="entry name" value="JDOMAIN"/>
</dbReference>
<dbReference type="PANTHER" id="PTHR44653">
    <property type="entry name" value="DNAJ HOMOLOG SUBFAMILY C MEMBER 1"/>
    <property type="match status" value="1"/>
</dbReference>
<protein>
    <recommendedName>
        <fullName evidence="9">J domain-containing protein</fullName>
    </recommendedName>
</protein>
<keyword evidence="1 7" id="KW-0812">Transmembrane</keyword>
<dbReference type="InParanoid" id="A0A162YGM8"/>
<keyword evidence="3 7" id="KW-1133">Transmembrane helix</keyword>
<dbReference type="SUPFAM" id="SSF46565">
    <property type="entry name" value="Chaperone J-domain"/>
    <property type="match status" value="1"/>
</dbReference>
<evidence type="ECO:0000256" key="6">
    <source>
        <dbReference type="SAM" id="MobiDB-lite"/>
    </source>
</evidence>
<evidence type="ECO:0000256" key="1">
    <source>
        <dbReference type="ARBA" id="ARBA00022692"/>
    </source>
</evidence>
<dbReference type="FunCoup" id="A0A162YGM8">
    <property type="interactions" value="116"/>
</dbReference>
<evidence type="ECO:0000256" key="4">
    <source>
        <dbReference type="ARBA" id="ARBA00023136"/>
    </source>
</evidence>
<dbReference type="GO" id="GO:0012505">
    <property type="term" value="C:endomembrane system"/>
    <property type="evidence" value="ECO:0007669"/>
    <property type="project" value="UniProtKB-SubCell"/>
</dbReference>
<dbReference type="VEuPathDB" id="FungiDB:PHYBLDRAFT_156903"/>
<name>A0A162YGM8_PHYB8</name>
<evidence type="ECO:0000256" key="2">
    <source>
        <dbReference type="ARBA" id="ARBA00022729"/>
    </source>
</evidence>
<keyword evidence="4 7" id="KW-0472">Membrane</keyword>
<accession>A0A162YGM8</accession>
<dbReference type="OrthoDB" id="413400at2759"/>
<sequence>MMTFFMLTALVPRVKAWDQADFEIFDLVDELEKSEGKGVTFYSWLDIPATATAPEIGKAYRKLSFQLHPDKNKQDVKAKERFARLGKVAAILRNSASRERYNFFYKNGVPRWRGTGYYYARFRPGLTTVIVFLACLVGGMQYLASWINYYLEKRRILHFVEDARLAMALRAPKGHGAPTVGRSFLEIQQNMVRCEVISDEYLIVYPEQADPIHLNVEWVEKPNFNNVYLVRWPKSLYEKFTQPKVKAEKEDTEEEEEEEVQVDQKGTEVATALPKKKVKKREIGTVEGTKVGGRRRAVRK</sequence>
<dbReference type="PROSITE" id="PS50076">
    <property type="entry name" value="DNAJ_2"/>
    <property type="match status" value="1"/>
</dbReference>
<feature type="signal peptide" evidence="8">
    <location>
        <begin position="1"/>
        <end position="16"/>
    </location>
</feature>
<evidence type="ECO:0000256" key="8">
    <source>
        <dbReference type="SAM" id="SignalP"/>
    </source>
</evidence>
<reference evidence="11" key="1">
    <citation type="submission" date="2015-06" db="EMBL/GenBank/DDBJ databases">
        <title>Expansion of signal transduction pathways in fungi by whole-genome duplication.</title>
        <authorList>
            <consortium name="DOE Joint Genome Institute"/>
            <person name="Corrochano L.M."/>
            <person name="Kuo A."/>
            <person name="Marcet-Houben M."/>
            <person name="Polaino S."/>
            <person name="Salamov A."/>
            <person name="Villalobos J.M."/>
            <person name="Alvarez M.I."/>
            <person name="Avalos J."/>
            <person name="Benito E.P."/>
            <person name="Benoit I."/>
            <person name="Burger G."/>
            <person name="Camino L.P."/>
            <person name="Canovas D."/>
            <person name="Cerda-Olmedo E."/>
            <person name="Cheng J.-F."/>
            <person name="Dominguez A."/>
            <person name="Elias M."/>
            <person name="Eslava A.P."/>
            <person name="Glaser F."/>
            <person name="Grimwood J."/>
            <person name="Gutierrez G."/>
            <person name="Heitman J."/>
            <person name="Henrissat B."/>
            <person name="Iturriaga E.A."/>
            <person name="Lang B.F."/>
            <person name="Lavin J.L."/>
            <person name="Lee S."/>
            <person name="Li W."/>
            <person name="Lindquist E."/>
            <person name="Lopez-Garcia S."/>
            <person name="Luque E.M."/>
            <person name="Marcos A.T."/>
            <person name="Martin J."/>
            <person name="McCluskey K."/>
            <person name="Medina H.R."/>
            <person name="Miralles-Duran A."/>
            <person name="Miyazaki A."/>
            <person name="Munoz-Torres E."/>
            <person name="Oguiza J.A."/>
            <person name="Ohm R."/>
            <person name="Olmedo M."/>
            <person name="Orejas M."/>
            <person name="Ortiz-Castellanos L."/>
            <person name="Pisabarro A.G."/>
            <person name="Rodriguez-Romero J."/>
            <person name="Ruiz-Herrera J."/>
            <person name="Ruiz-Vazquez R."/>
            <person name="Sanz C."/>
            <person name="Schackwitz W."/>
            <person name="Schmutz J."/>
            <person name="Shahriari M."/>
            <person name="Shelest E."/>
            <person name="Silva-Franco F."/>
            <person name="Soanes D."/>
            <person name="Syed K."/>
            <person name="Tagua V.G."/>
            <person name="Talbot N.J."/>
            <person name="Thon M."/>
            <person name="De vries R.P."/>
            <person name="Wiebenga A."/>
            <person name="Yadav J.S."/>
            <person name="Braun E.L."/>
            <person name="Baker S."/>
            <person name="Garre V."/>
            <person name="Horwitz B."/>
            <person name="Torres-Martinez S."/>
            <person name="Idnurm A."/>
            <person name="Herrera-Estrella A."/>
            <person name="Gabaldon T."/>
            <person name="Grigoriev I.V."/>
        </authorList>
    </citation>
    <scope>NUCLEOTIDE SEQUENCE [LARGE SCALE GENOMIC DNA]</scope>
    <source>
        <strain evidence="11">NRRL 1555(-)</strain>
    </source>
</reference>
<comment type="subcellular location">
    <subcellularLocation>
        <location evidence="5">Endomembrane system</location>
        <topology evidence="5">Single-pass membrane protein</topology>
    </subcellularLocation>
</comment>
<gene>
    <name evidence="10" type="ORF">PHYBLDRAFT_156903</name>
</gene>
<evidence type="ECO:0000259" key="9">
    <source>
        <dbReference type="PROSITE" id="PS50076"/>
    </source>
</evidence>
<feature type="region of interest" description="Disordered" evidence="6">
    <location>
        <begin position="243"/>
        <end position="267"/>
    </location>
</feature>
<organism evidence="10 11">
    <name type="scientific">Phycomyces blakesleeanus (strain ATCC 8743b / DSM 1359 / FGSC 10004 / NBRC 33097 / NRRL 1555)</name>
    <dbReference type="NCBI Taxonomy" id="763407"/>
    <lineage>
        <taxon>Eukaryota</taxon>
        <taxon>Fungi</taxon>
        <taxon>Fungi incertae sedis</taxon>
        <taxon>Mucoromycota</taxon>
        <taxon>Mucoromycotina</taxon>
        <taxon>Mucoromycetes</taxon>
        <taxon>Mucorales</taxon>
        <taxon>Phycomycetaceae</taxon>
        <taxon>Phycomyces</taxon>
    </lineage>
</organism>
<feature type="chain" id="PRO_5007840995" description="J domain-containing protein" evidence="8">
    <location>
        <begin position="17"/>
        <end position="300"/>
    </location>
</feature>
<dbReference type="InterPro" id="IPR036869">
    <property type="entry name" value="J_dom_sf"/>
</dbReference>
<dbReference type="RefSeq" id="XP_018298575.1">
    <property type="nucleotide sequence ID" value="XM_018433531.1"/>
</dbReference>
<dbReference type="STRING" id="763407.A0A162YGM8"/>
<proteinExistence type="predicted"/>
<dbReference type="EMBL" id="KV440971">
    <property type="protein sequence ID" value="OAD80535.1"/>
    <property type="molecule type" value="Genomic_DNA"/>
</dbReference>
<feature type="transmembrane region" description="Helical" evidence="7">
    <location>
        <begin position="129"/>
        <end position="151"/>
    </location>
</feature>
<feature type="compositionally biased region" description="Acidic residues" evidence="6">
    <location>
        <begin position="250"/>
        <end position="261"/>
    </location>
</feature>
<dbReference type="InterPro" id="IPR001623">
    <property type="entry name" value="DnaJ_domain"/>
</dbReference>
<evidence type="ECO:0000256" key="7">
    <source>
        <dbReference type="SAM" id="Phobius"/>
    </source>
</evidence>
<dbReference type="SMART" id="SM00271">
    <property type="entry name" value="DnaJ"/>
    <property type="match status" value="1"/>
</dbReference>
<dbReference type="GeneID" id="28994437"/>
<feature type="domain" description="J" evidence="9">
    <location>
        <begin position="40"/>
        <end position="105"/>
    </location>
</feature>
<keyword evidence="2 8" id="KW-0732">Signal</keyword>
<dbReference type="Pfam" id="PF00226">
    <property type="entry name" value="DnaJ"/>
    <property type="match status" value="1"/>
</dbReference>
<dbReference type="Proteomes" id="UP000077315">
    <property type="component" value="Unassembled WGS sequence"/>
</dbReference>
<keyword evidence="11" id="KW-1185">Reference proteome</keyword>
<evidence type="ECO:0000256" key="3">
    <source>
        <dbReference type="ARBA" id="ARBA00022989"/>
    </source>
</evidence>
<evidence type="ECO:0000313" key="10">
    <source>
        <dbReference type="EMBL" id="OAD80535.1"/>
    </source>
</evidence>
<dbReference type="InterPro" id="IPR052606">
    <property type="entry name" value="DnaJ_domain_protein"/>
</dbReference>
<dbReference type="Gene3D" id="1.10.287.110">
    <property type="entry name" value="DnaJ domain"/>
    <property type="match status" value="1"/>
</dbReference>
<dbReference type="AlphaFoldDB" id="A0A162YGM8"/>